<evidence type="ECO:0000259" key="2">
    <source>
        <dbReference type="Pfam" id="PF18962"/>
    </source>
</evidence>
<reference evidence="3 4" key="1">
    <citation type="submission" date="2020-08" db="EMBL/GenBank/DDBJ databases">
        <title>Hymenobacter sp. S2-20-2 genome sequencing.</title>
        <authorList>
            <person name="Jin L."/>
        </authorList>
    </citation>
    <scope>NUCLEOTIDE SEQUENCE [LARGE SCALE GENOMIC DNA]</scope>
    <source>
        <strain evidence="3 4">S2-20-2</strain>
    </source>
</reference>
<gene>
    <name evidence="3" type="ORF">H4317_07510</name>
</gene>
<dbReference type="EMBL" id="CP060202">
    <property type="protein sequence ID" value="QNH63633.1"/>
    <property type="molecule type" value="Genomic_DNA"/>
</dbReference>
<dbReference type="NCBIfam" id="TIGR04183">
    <property type="entry name" value="Por_Secre_tail"/>
    <property type="match status" value="1"/>
</dbReference>
<name>A0A7G7WB90_9BACT</name>
<dbReference type="RefSeq" id="WP_185889509.1">
    <property type="nucleotide sequence ID" value="NZ_CP060202.1"/>
</dbReference>
<proteinExistence type="predicted"/>
<dbReference type="InterPro" id="IPR026444">
    <property type="entry name" value="Secre_tail"/>
</dbReference>
<dbReference type="AlphaFoldDB" id="A0A7G7WB90"/>
<dbReference type="Proteomes" id="UP000515489">
    <property type="component" value="Chromosome"/>
</dbReference>
<feature type="signal peptide" evidence="1">
    <location>
        <begin position="1"/>
        <end position="20"/>
    </location>
</feature>
<evidence type="ECO:0000256" key="1">
    <source>
        <dbReference type="SAM" id="SignalP"/>
    </source>
</evidence>
<evidence type="ECO:0000313" key="4">
    <source>
        <dbReference type="Proteomes" id="UP000515489"/>
    </source>
</evidence>
<evidence type="ECO:0000313" key="3">
    <source>
        <dbReference type="EMBL" id="QNH63633.1"/>
    </source>
</evidence>
<dbReference type="Pfam" id="PF18962">
    <property type="entry name" value="Por_Secre_tail"/>
    <property type="match status" value="1"/>
</dbReference>
<feature type="domain" description="Secretion system C-terminal sorting" evidence="2">
    <location>
        <begin position="298"/>
        <end position="368"/>
    </location>
</feature>
<keyword evidence="1" id="KW-0732">Signal</keyword>
<organism evidence="3 4">
    <name type="scientific">Hymenobacter sediminicola</name>
    <dbReference type="NCBI Taxonomy" id="2761579"/>
    <lineage>
        <taxon>Bacteria</taxon>
        <taxon>Pseudomonadati</taxon>
        <taxon>Bacteroidota</taxon>
        <taxon>Cytophagia</taxon>
        <taxon>Cytophagales</taxon>
        <taxon>Hymenobacteraceae</taxon>
        <taxon>Hymenobacter</taxon>
    </lineage>
</organism>
<dbReference type="KEGG" id="hsk:H4317_07510"/>
<sequence length="373" mass="38865">MKKNYLLVSALLLAAATSRGQGTELFLSEYNEGAHQSGLSYNGGVSNSTGNERAVEIFNPTTSAVNLNAYSIRRYSNGSTTPVDEERLMRTTGANTLNSAAAFVYANGEATLTDLTTKANQRGATPYNTNGANYISQGGAPTGNVTYFNGDDALGLVRWTGGTAGVGTAVLVDIFGVIGNQPLPSGGGTGTGQWSGTNPADAPVIVNGVSVQPLVASANQSLMRRASVSSGTRVNPAVASYNIADQWEAYSFAFPPGGTSNPAGQSYSRLGEHNDYTGPFGTYGPLKVLEKFNNGISVYPNPASGSATIELKDVKVGSIVVLNGLGQRISAQPQGLASEKITLDISGLKAGLYFVQFVSKDGQTTLYKELMVK</sequence>
<feature type="chain" id="PRO_5028915542" evidence="1">
    <location>
        <begin position="21"/>
        <end position="373"/>
    </location>
</feature>
<protein>
    <submittedName>
        <fullName evidence="3">T9SS type A sorting domain-containing protein</fullName>
    </submittedName>
</protein>
<accession>A0A7G7WB90</accession>
<keyword evidence="4" id="KW-1185">Reference proteome</keyword>